<dbReference type="Proteomes" id="UP000269221">
    <property type="component" value="Unassembled WGS sequence"/>
</dbReference>
<organism evidence="2 3">
    <name type="scientific">Hirundo rustica rustica</name>
    <dbReference type="NCBI Taxonomy" id="333673"/>
    <lineage>
        <taxon>Eukaryota</taxon>
        <taxon>Metazoa</taxon>
        <taxon>Chordata</taxon>
        <taxon>Craniata</taxon>
        <taxon>Vertebrata</taxon>
        <taxon>Euteleostomi</taxon>
        <taxon>Archelosauria</taxon>
        <taxon>Archosauria</taxon>
        <taxon>Dinosauria</taxon>
        <taxon>Saurischia</taxon>
        <taxon>Theropoda</taxon>
        <taxon>Coelurosauria</taxon>
        <taxon>Aves</taxon>
        <taxon>Neognathae</taxon>
        <taxon>Neoaves</taxon>
        <taxon>Telluraves</taxon>
        <taxon>Australaves</taxon>
        <taxon>Passeriformes</taxon>
        <taxon>Sylvioidea</taxon>
        <taxon>Hirundinidae</taxon>
        <taxon>Hirundo</taxon>
    </lineage>
</organism>
<gene>
    <name evidence="2" type="ORF">DUI87_24776</name>
</gene>
<proteinExistence type="predicted"/>
<protein>
    <submittedName>
        <fullName evidence="2">Uncharacterized protein</fullName>
    </submittedName>
</protein>
<keyword evidence="3" id="KW-1185">Reference proteome</keyword>
<name>A0A3M0JE01_HIRRU</name>
<sequence>MVREDLWAETWAGAVGISQEISRAEGLGSELKVRDDEFHSLNPEAQRIMNSSSSKRAKQINPAVNRTWPHRDPGITAEPTEVMDGHIPA</sequence>
<reference evidence="2 3" key="1">
    <citation type="submission" date="2018-07" db="EMBL/GenBank/DDBJ databases">
        <title>A high quality draft genome assembly of the barn swallow (H. rustica rustica).</title>
        <authorList>
            <person name="Formenti G."/>
            <person name="Chiara M."/>
            <person name="Poveda L."/>
            <person name="Francoijs K.-J."/>
            <person name="Bonisoli-Alquati A."/>
            <person name="Canova L."/>
            <person name="Gianfranceschi L."/>
            <person name="Horner D.S."/>
            <person name="Saino N."/>
        </authorList>
    </citation>
    <scope>NUCLEOTIDE SEQUENCE [LARGE SCALE GENOMIC DNA]</scope>
    <source>
        <strain evidence="2">Chelidonia</strain>
        <tissue evidence="2">Blood</tissue>
    </source>
</reference>
<feature type="region of interest" description="Disordered" evidence="1">
    <location>
        <begin position="49"/>
        <end position="89"/>
    </location>
</feature>
<dbReference type="AlphaFoldDB" id="A0A3M0JE01"/>
<dbReference type="EMBL" id="QRBI01000152">
    <property type="protein sequence ID" value="RMB98560.1"/>
    <property type="molecule type" value="Genomic_DNA"/>
</dbReference>
<accession>A0A3M0JE01</accession>
<evidence type="ECO:0000313" key="2">
    <source>
        <dbReference type="EMBL" id="RMB98560.1"/>
    </source>
</evidence>
<evidence type="ECO:0000256" key="1">
    <source>
        <dbReference type="SAM" id="MobiDB-lite"/>
    </source>
</evidence>
<comment type="caution">
    <text evidence="2">The sequence shown here is derived from an EMBL/GenBank/DDBJ whole genome shotgun (WGS) entry which is preliminary data.</text>
</comment>
<evidence type="ECO:0000313" key="3">
    <source>
        <dbReference type="Proteomes" id="UP000269221"/>
    </source>
</evidence>